<dbReference type="RefSeq" id="WP_121531640.1">
    <property type="nucleotide sequence ID" value="NZ_RCHI01000004.1"/>
</dbReference>
<dbReference type="Proteomes" id="UP000279673">
    <property type="component" value="Unassembled WGS sequence"/>
</dbReference>
<comment type="caution">
    <text evidence="1">The sequence shown here is derived from an EMBL/GenBank/DDBJ whole genome shotgun (WGS) entry which is preliminary data.</text>
</comment>
<evidence type="ECO:0008006" key="3">
    <source>
        <dbReference type="Google" id="ProtNLM"/>
    </source>
</evidence>
<dbReference type="InterPro" id="IPR027417">
    <property type="entry name" value="P-loop_NTPase"/>
</dbReference>
<keyword evidence="2" id="KW-1185">Reference proteome</keyword>
<organism evidence="1 2">
    <name type="scientific">Paenirhodobacter hankyongi</name>
    <dbReference type="NCBI Taxonomy" id="2294033"/>
    <lineage>
        <taxon>Bacteria</taxon>
        <taxon>Pseudomonadati</taxon>
        <taxon>Pseudomonadota</taxon>
        <taxon>Alphaproteobacteria</taxon>
        <taxon>Rhodobacterales</taxon>
        <taxon>Rhodobacter group</taxon>
        <taxon>Paenirhodobacter</taxon>
    </lineage>
</organism>
<sequence length="347" mass="39538">MRIVIHAGMHKTGSSSIQDYMGAQTDEEIVYARWASSNHCGLFVLLFQDPELIVNYHGFKARGAAFLATLPELRAKWRQSIIEDLERSRDKTFVFSAEDISWPQFQLARKNMHDFFRSWSDDITVVGYVRDPLSFAVSAFQQRLKGGMTTFAPHTHWPEYEGRFAQMDELFGRDKVILRPYDRSQLHGGDVVADFAAILGTEFVPDRNAEANTSLSAEATALLFLQRNLGDGYVAGFPTAPAGNQVFIEALRRIGSRRYTFAEKIWDEVKEQHRSDLDWIEERLGQKLPERRPADALVISSGQDLLDLAVSQLPEAEALLMDVIRQREEPAIQKTRRVLDLLRQASY</sequence>
<accession>A0A421BSN0</accession>
<dbReference type="SUPFAM" id="SSF52540">
    <property type="entry name" value="P-loop containing nucleoside triphosphate hydrolases"/>
    <property type="match status" value="1"/>
</dbReference>
<gene>
    <name evidence="1" type="ORF">DYS74_05250</name>
</gene>
<evidence type="ECO:0000313" key="1">
    <source>
        <dbReference type="EMBL" id="RLL71287.1"/>
    </source>
</evidence>
<dbReference type="EMBL" id="RCHI01000004">
    <property type="protein sequence ID" value="RLL71287.1"/>
    <property type="molecule type" value="Genomic_DNA"/>
</dbReference>
<dbReference type="AlphaFoldDB" id="A0A421BSN0"/>
<evidence type="ECO:0000313" key="2">
    <source>
        <dbReference type="Proteomes" id="UP000279673"/>
    </source>
</evidence>
<dbReference type="Gene3D" id="3.40.50.300">
    <property type="entry name" value="P-loop containing nucleotide triphosphate hydrolases"/>
    <property type="match status" value="1"/>
</dbReference>
<protein>
    <recommendedName>
        <fullName evidence="3">Sulfotransferase family protein</fullName>
    </recommendedName>
</protein>
<reference evidence="1 2" key="1">
    <citation type="submission" date="2018-10" db="EMBL/GenBank/DDBJ databases">
        <title>Rhodobacter sp . BO-81.</title>
        <authorList>
            <person name="Im W.T."/>
        </authorList>
    </citation>
    <scope>NUCLEOTIDE SEQUENCE [LARGE SCALE GENOMIC DNA]</scope>
    <source>
        <strain evidence="1 2">BO-81</strain>
    </source>
</reference>
<proteinExistence type="predicted"/>
<name>A0A421BSN0_9RHOB</name>